<dbReference type="EMBL" id="FNOK01000058">
    <property type="protein sequence ID" value="SDZ29507.1"/>
    <property type="molecule type" value="Genomic_DNA"/>
</dbReference>
<evidence type="ECO:0000313" key="5">
    <source>
        <dbReference type="Proteomes" id="UP000199529"/>
    </source>
</evidence>
<feature type="transmembrane region" description="Helical" evidence="2">
    <location>
        <begin position="244"/>
        <end position="261"/>
    </location>
</feature>
<organism evidence="4 5">
    <name type="scientific">Saccharopolyspora shandongensis</name>
    <dbReference type="NCBI Taxonomy" id="418495"/>
    <lineage>
        <taxon>Bacteria</taxon>
        <taxon>Bacillati</taxon>
        <taxon>Actinomycetota</taxon>
        <taxon>Actinomycetes</taxon>
        <taxon>Pseudonocardiales</taxon>
        <taxon>Pseudonocardiaceae</taxon>
        <taxon>Saccharopolyspora</taxon>
    </lineage>
</organism>
<keyword evidence="2" id="KW-1133">Transmembrane helix</keyword>
<evidence type="ECO:0000256" key="1">
    <source>
        <dbReference type="SAM" id="MobiDB-lite"/>
    </source>
</evidence>
<evidence type="ECO:0000256" key="2">
    <source>
        <dbReference type="SAM" id="Phobius"/>
    </source>
</evidence>
<dbReference type="PANTHER" id="PTHR19353:SF19">
    <property type="entry name" value="DELTA(5) FATTY ACID DESATURASE C-RELATED"/>
    <property type="match status" value="1"/>
</dbReference>
<dbReference type="InterPro" id="IPR012171">
    <property type="entry name" value="Fatty_acid_desaturase"/>
</dbReference>
<dbReference type="Pfam" id="PF00487">
    <property type="entry name" value="FA_desaturase"/>
    <property type="match status" value="1"/>
</dbReference>
<keyword evidence="5" id="KW-1185">Reference proteome</keyword>
<accession>A0A1H3RV08</accession>
<reference evidence="5" key="1">
    <citation type="submission" date="2016-10" db="EMBL/GenBank/DDBJ databases">
        <authorList>
            <person name="Varghese N."/>
            <person name="Submissions S."/>
        </authorList>
    </citation>
    <scope>NUCLEOTIDE SEQUENCE [LARGE SCALE GENOMIC DNA]</scope>
    <source>
        <strain evidence="5">CGMCC 4.3530</strain>
    </source>
</reference>
<keyword evidence="2" id="KW-0812">Transmembrane</keyword>
<dbReference type="GO" id="GO:0008610">
    <property type="term" value="P:lipid biosynthetic process"/>
    <property type="evidence" value="ECO:0007669"/>
    <property type="project" value="UniProtKB-ARBA"/>
</dbReference>
<feature type="region of interest" description="Disordered" evidence="1">
    <location>
        <begin position="25"/>
        <end position="60"/>
    </location>
</feature>
<feature type="domain" description="Fatty acid desaturase" evidence="3">
    <location>
        <begin position="108"/>
        <end position="364"/>
    </location>
</feature>
<dbReference type="PANTHER" id="PTHR19353">
    <property type="entry name" value="FATTY ACID DESATURASE 2"/>
    <property type="match status" value="1"/>
</dbReference>
<feature type="transmembrane region" description="Helical" evidence="2">
    <location>
        <begin position="147"/>
        <end position="164"/>
    </location>
</feature>
<gene>
    <name evidence="4" type="ORF">SAMN05216215_10586</name>
</gene>
<dbReference type="GO" id="GO:0016020">
    <property type="term" value="C:membrane"/>
    <property type="evidence" value="ECO:0007669"/>
    <property type="project" value="TreeGrafter"/>
</dbReference>
<feature type="transmembrane region" description="Helical" evidence="2">
    <location>
        <begin position="82"/>
        <end position="103"/>
    </location>
</feature>
<feature type="transmembrane region" description="Helical" evidence="2">
    <location>
        <begin position="109"/>
        <end position="127"/>
    </location>
</feature>
<dbReference type="STRING" id="418495.SAMN05216215_10586"/>
<evidence type="ECO:0000259" key="3">
    <source>
        <dbReference type="Pfam" id="PF00487"/>
    </source>
</evidence>
<evidence type="ECO:0000313" key="4">
    <source>
        <dbReference type="EMBL" id="SDZ29507.1"/>
    </source>
</evidence>
<keyword evidence="2" id="KW-0472">Membrane</keyword>
<protein>
    <submittedName>
        <fullName evidence="4">Fatty acid desaturase</fullName>
    </submittedName>
</protein>
<name>A0A1H3RV08_9PSEU</name>
<dbReference type="GO" id="GO:0016717">
    <property type="term" value="F:oxidoreductase activity, acting on paired donors, with oxidation of a pair of donors resulting in the reduction of molecular oxygen to two molecules of water"/>
    <property type="evidence" value="ECO:0007669"/>
    <property type="project" value="TreeGrafter"/>
</dbReference>
<dbReference type="PIRSF" id="PIRSF015921">
    <property type="entry name" value="FA_sphinglp_des"/>
    <property type="match status" value="1"/>
</dbReference>
<dbReference type="Proteomes" id="UP000199529">
    <property type="component" value="Unassembled WGS sequence"/>
</dbReference>
<sequence length="391" mass="42914">MGAWESLGEMAIGLVGAIMTSDAAPDAGGQRRARRCSSGDAVETAGEPDDARPGGAGTGRGSDFAELVQMVKQRGLLDLRRVYYAVKMAFNGAVLAVGAVAFVLLGDSWWQLITAVVLAGVFTQLAFIGHDAGHRQIFRSRRANDLVGRVHGCLTGISYGWWVGKHRRHHANPNHEDADPDIDIQSLAFTAEQSRTKRGALRWMVKYQAFLFFPLLMLEGIVLHVRSIRAVLRREVKAHRVETALLAAHVVGYLVMVFLVLSPLKAVAFIAVHQGLWGVYMGCAFAPNHKGMPTLSAADKLDFLRKQVLTSRNVRGGRFVDFLLGGLNYQIEHHLFPSMPRPNLRHAQPLVRQFCASRGVSYSQCGLFHSYALVLRHLHAVGAPPSVPQQC</sequence>
<feature type="transmembrane region" description="Helical" evidence="2">
    <location>
        <begin position="205"/>
        <end position="223"/>
    </location>
</feature>
<dbReference type="AlphaFoldDB" id="A0A1H3RV08"/>
<dbReference type="InterPro" id="IPR005804">
    <property type="entry name" value="FA_desaturase_dom"/>
</dbReference>
<proteinExistence type="predicted"/>
<dbReference type="CDD" id="cd03506">
    <property type="entry name" value="Delta6-FADS-like"/>
    <property type="match status" value="1"/>
</dbReference>